<accession>A0A235FC07</accession>
<feature type="compositionally biased region" description="Low complexity" evidence="3">
    <location>
        <begin position="9"/>
        <end position="18"/>
    </location>
</feature>
<dbReference type="Pfam" id="PF00239">
    <property type="entry name" value="Resolvase"/>
    <property type="match status" value="1"/>
</dbReference>
<comment type="similarity">
    <text evidence="1">Belongs to the site-specific recombinase resolvase family.</text>
</comment>
<dbReference type="RefSeq" id="WP_094250723.1">
    <property type="nucleotide sequence ID" value="NZ_JBHLXL010000001.1"/>
</dbReference>
<evidence type="ECO:0000256" key="2">
    <source>
        <dbReference type="SAM" id="Coils"/>
    </source>
</evidence>
<dbReference type="GO" id="GO:0003677">
    <property type="term" value="F:DNA binding"/>
    <property type="evidence" value="ECO:0007669"/>
    <property type="project" value="InterPro"/>
</dbReference>
<evidence type="ECO:0000313" key="5">
    <source>
        <dbReference type="EMBL" id="OYD58762.1"/>
    </source>
</evidence>
<gene>
    <name evidence="5" type="ORF">CGZ90_02350</name>
</gene>
<keyword evidence="6" id="KW-1185">Reference proteome</keyword>
<organism evidence="5 6">
    <name type="scientific">Fictibacillus aquaticus</name>
    <dbReference type="NCBI Taxonomy" id="2021314"/>
    <lineage>
        <taxon>Bacteria</taxon>
        <taxon>Bacillati</taxon>
        <taxon>Bacillota</taxon>
        <taxon>Bacilli</taxon>
        <taxon>Bacillales</taxon>
        <taxon>Fictibacillaceae</taxon>
        <taxon>Fictibacillus</taxon>
    </lineage>
</organism>
<evidence type="ECO:0000259" key="4">
    <source>
        <dbReference type="PROSITE" id="PS51736"/>
    </source>
</evidence>
<dbReference type="CDD" id="cd00338">
    <property type="entry name" value="Ser_Recombinase"/>
    <property type="match status" value="1"/>
</dbReference>
<evidence type="ECO:0000256" key="3">
    <source>
        <dbReference type="SAM" id="MobiDB-lite"/>
    </source>
</evidence>
<feature type="region of interest" description="Disordered" evidence="3">
    <location>
        <begin position="1"/>
        <end position="25"/>
    </location>
</feature>
<name>A0A235FC07_9BACL</name>
<dbReference type="SUPFAM" id="SSF53041">
    <property type="entry name" value="Resolvase-like"/>
    <property type="match status" value="1"/>
</dbReference>
<feature type="domain" description="Resolvase/invertase-type recombinase catalytic" evidence="4">
    <location>
        <begin position="35"/>
        <end position="180"/>
    </location>
</feature>
<sequence length="248" mass="28174">MGGKEKQLAYTAASAGAAPYNSSKEQLNGGRAYERAVIYARVSTEKDEQEVSLERQKEELSELASANSMEVAAVISEKASGFSLERDGMLNVLDMARNDEFECLLIQDETRLGRGKVKMAILHQLLKLGKKIYTYSGFGEYRLSEADEMVFEIVSAVEEYQRKLHNMKIRRGMKRAVENGYQPERNLENIRKGGREKKEAPISEIVRLREKKLTFKDIALTLNGLGYPISKATVNRRYMEYLETEAKK</sequence>
<proteinExistence type="inferred from homology"/>
<dbReference type="InterPro" id="IPR006119">
    <property type="entry name" value="Resolv_N"/>
</dbReference>
<dbReference type="InterPro" id="IPR036162">
    <property type="entry name" value="Resolvase-like_N_sf"/>
</dbReference>
<dbReference type="PANTHER" id="PTHR30461:SF26">
    <property type="entry name" value="RESOLVASE HOMOLOG YNEB"/>
    <property type="match status" value="1"/>
</dbReference>
<dbReference type="Gene3D" id="3.40.50.1390">
    <property type="entry name" value="Resolvase, N-terminal catalytic domain"/>
    <property type="match status" value="1"/>
</dbReference>
<keyword evidence="2" id="KW-0175">Coiled coil</keyword>
<dbReference type="PROSITE" id="PS51736">
    <property type="entry name" value="RECOMBINASES_3"/>
    <property type="match status" value="1"/>
</dbReference>
<dbReference type="InterPro" id="IPR050639">
    <property type="entry name" value="SSR_resolvase"/>
</dbReference>
<reference evidence="5 6" key="1">
    <citation type="submission" date="2017-07" db="EMBL/GenBank/DDBJ databases">
        <title>Fictibacillus sp. nov. GDSW-R2A3 Genome sequencing and assembly.</title>
        <authorList>
            <person name="Mayilraj S."/>
        </authorList>
    </citation>
    <scope>NUCLEOTIDE SEQUENCE [LARGE SCALE GENOMIC DNA]</scope>
    <source>
        <strain evidence="5 6">GDSW-R2A3</strain>
    </source>
</reference>
<dbReference type="AlphaFoldDB" id="A0A235FC07"/>
<dbReference type="GO" id="GO:0000150">
    <property type="term" value="F:DNA strand exchange activity"/>
    <property type="evidence" value="ECO:0007669"/>
    <property type="project" value="InterPro"/>
</dbReference>
<dbReference type="PANTHER" id="PTHR30461">
    <property type="entry name" value="DNA-INVERTASE FROM LAMBDOID PROPHAGE"/>
    <property type="match status" value="1"/>
</dbReference>
<dbReference type="EMBL" id="NOII01000001">
    <property type="protein sequence ID" value="OYD58762.1"/>
    <property type="molecule type" value="Genomic_DNA"/>
</dbReference>
<comment type="caution">
    <text evidence="5">The sequence shown here is derived from an EMBL/GenBank/DDBJ whole genome shotgun (WGS) entry which is preliminary data.</text>
</comment>
<dbReference type="OrthoDB" id="2731197at2"/>
<evidence type="ECO:0000256" key="1">
    <source>
        <dbReference type="ARBA" id="ARBA00009913"/>
    </source>
</evidence>
<feature type="coiled-coil region" evidence="2">
    <location>
        <begin position="39"/>
        <end position="66"/>
    </location>
</feature>
<dbReference type="Proteomes" id="UP000215059">
    <property type="component" value="Unassembled WGS sequence"/>
</dbReference>
<protein>
    <submittedName>
        <fullName evidence="5">Resolvase</fullName>
    </submittedName>
</protein>
<evidence type="ECO:0000313" key="6">
    <source>
        <dbReference type="Proteomes" id="UP000215059"/>
    </source>
</evidence>
<dbReference type="SMART" id="SM00857">
    <property type="entry name" value="Resolvase"/>
    <property type="match status" value="1"/>
</dbReference>